<dbReference type="PROSITE" id="PS51886">
    <property type="entry name" value="TLDC"/>
    <property type="match status" value="1"/>
</dbReference>
<evidence type="ECO:0000313" key="4">
    <source>
        <dbReference type="Proteomes" id="UP000785679"/>
    </source>
</evidence>
<organism evidence="3 4">
    <name type="scientific">Halteria grandinella</name>
    <dbReference type="NCBI Taxonomy" id="5974"/>
    <lineage>
        <taxon>Eukaryota</taxon>
        <taxon>Sar</taxon>
        <taxon>Alveolata</taxon>
        <taxon>Ciliophora</taxon>
        <taxon>Intramacronucleata</taxon>
        <taxon>Spirotrichea</taxon>
        <taxon>Stichotrichia</taxon>
        <taxon>Sporadotrichida</taxon>
        <taxon>Halteriidae</taxon>
        <taxon>Halteria</taxon>
    </lineage>
</organism>
<sequence>MEKAEQPQPQSKGTATTLQNLVMQQENMDNCNCGSGEKVMFQCIESGCPSFSKQKLFCPLCLTPEKHPHFPIMIALKSKNVTDEWNKIRQDVKNLNQRIAEWMGTHGALVELLDGYLTNDDQSLNFQLHRLKLLGTNIENFYEQHVAESSAKGVITKLQELNPSLNAFNERFNSLKFLNKIGPSLLWSQYSKILHFVSHQQVLEKLSQASFQVFLKLKLYRVQLSLKEVMKETDGTPNNIEEFLENPDLSIGQFIASLQQQLKRVTSNEQVSASDAVKVDGIRSDLDAIGVSLMFTGLLEKFNNLESQIIHSQNAKIVELTEKNHQLEERLSQLIDSRLEDMKAELQIERQINQTRFEFLNGSATISHSLILNDEEKQIKIKSFMEQGGTPLKYSRLLYRGSQDTFAANAFHLKTNNFTNTLVFVKTTDGKIVGGFTTQTWNNTSGYKQDDKAWLFNMQANNIFKVKQGGANAIYASSSYGPTFGSGYDLVIHDNCNTNTNYATAAAYEYNGSGNIFLTQAQVQFQVQEIEVYQV</sequence>
<evidence type="ECO:0000259" key="2">
    <source>
        <dbReference type="PROSITE" id="PS51886"/>
    </source>
</evidence>
<evidence type="ECO:0000256" key="1">
    <source>
        <dbReference type="SAM" id="Coils"/>
    </source>
</evidence>
<accession>A0A8J8T2S2</accession>
<dbReference type="OrthoDB" id="45365at2759"/>
<gene>
    <name evidence="3" type="ORF">FGO68_gene6176</name>
</gene>
<comment type="caution">
    <text evidence="3">The sequence shown here is derived from an EMBL/GenBank/DDBJ whole genome shotgun (WGS) entry which is preliminary data.</text>
</comment>
<dbReference type="Pfam" id="PF07534">
    <property type="entry name" value="TLD"/>
    <property type="match status" value="1"/>
</dbReference>
<reference evidence="3" key="1">
    <citation type="submission" date="2019-06" db="EMBL/GenBank/DDBJ databases">
        <authorList>
            <person name="Zheng W."/>
        </authorList>
    </citation>
    <scope>NUCLEOTIDE SEQUENCE</scope>
    <source>
        <strain evidence="3">QDHG01</strain>
    </source>
</reference>
<dbReference type="InterPro" id="IPR006571">
    <property type="entry name" value="TLDc_dom"/>
</dbReference>
<dbReference type="AlphaFoldDB" id="A0A8J8T2S2"/>
<protein>
    <recommendedName>
        <fullName evidence="2">TLDc domain-containing protein</fullName>
    </recommendedName>
</protein>
<dbReference type="EMBL" id="RRYP01007940">
    <property type="protein sequence ID" value="TNV80134.1"/>
    <property type="molecule type" value="Genomic_DNA"/>
</dbReference>
<evidence type="ECO:0000313" key="3">
    <source>
        <dbReference type="EMBL" id="TNV80134.1"/>
    </source>
</evidence>
<keyword evidence="1" id="KW-0175">Coiled coil</keyword>
<feature type="coiled-coil region" evidence="1">
    <location>
        <begin position="310"/>
        <end position="337"/>
    </location>
</feature>
<dbReference type="SMART" id="SM00584">
    <property type="entry name" value="TLDc"/>
    <property type="match status" value="1"/>
</dbReference>
<proteinExistence type="predicted"/>
<dbReference type="Proteomes" id="UP000785679">
    <property type="component" value="Unassembled WGS sequence"/>
</dbReference>
<name>A0A8J8T2S2_HALGN</name>
<feature type="domain" description="TLDc" evidence="2">
    <location>
        <begin position="371"/>
        <end position="535"/>
    </location>
</feature>
<keyword evidence="4" id="KW-1185">Reference proteome</keyword>